<organism evidence="3 4">
    <name type="scientific">Aeriscardovia aeriphila</name>
    <dbReference type="NCBI Taxonomy" id="218139"/>
    <lineage>
        <taxon>Bacteria</taxon>
        <taxon>Bacillati</taxon>
        <taxon>Actinomycetota</taxon>
        <taxon>Actinomycetes</taxon>
        <taxon>Bifidobacteriales</taxon>
        <taxon>Bifidobacteriaceae</taxon>
        <taxon>Aeriscardovia</taxon>
    </lineage>
</organism>
<dbReference type="OrthoDB" id="9803828at2"/>
<dbReference type="EMBL" id="MWWU01000005">
    <property type="protein sequence ID" value="OZG55148.1"/>
    <property type="molecule type" value="Genomic_DNA"/>
</dbReference>
<keyword evidence="4" id="KW-1185">Reference proteome</keyword>
<keyword evidence="1" id="KW-0378">Hydrolase</keyword>
<proteinExistence type="predicted"/>
<feature type="domain" description="Alpha/beta hydrolase fold-3" evidence="2">
    <location>
        <begin position="97"/>
        <end position="300"/>
    </location>
</feature>
<evidence type="ECO:0000259" key="2">
    <source>
        <dbReference type="Pfam" id="PF07859"/>
    </source>
</evidence>
<sequence>MVTVKEPFPELENPEAWTEIDGDLAGIDPKRAEMIKKSREGTARFDAVRAAHWQDPDGVDAFVDIPYMDDDVRGHKLDVYVPHDSRLRADHTLPVYVDVHGGGFVYGYKELNRNYCTHLAAHGVVVVSLSYRPAPQTDFHGQLQDVAQGLAWVKKNIMMYAGDPTGVFLTGDSAGGCLAFYASLVERNTDFASKINIAPAGVRVKGAAVVSALLDMPAYVDPTAKKDPTVQNLLSMLGDDFFSCLEPVGVENLALGKLVADMDVPPLYLLTSSDDFVEAETLKLATAMSQAHKKFELHDVAPEPGRALGHVFSIGMSWLEESQAVFEQMRKFAYRNL</sequence>
<dbReference type="RefSeq" id="WP_094690347.1">
    <property type="nucleotide sequence ID" value="NZ_JACBYZ010000001.1"/>
</dbReference>
<comment type="caution">
    <text evidence="3">The sequence shown here is derived from an EMBL/GenBank/DDBJ whole genome shotgun (WGS) entry which is preliminary data.</text>
</comment>
<dbReference type="Proteomes" id="UP000228976">
    <property type="component" value="Unassembled WGS sequence"/>
</dbReference>
<dbReference type="SUPFAM" id="SSF53474">
    <property type="entry name" value="alpha/beta-Hydrolases"/>
    <property type="match status" value="1"/>
</dbReference>
<protein>
    <submittedName>
        <fullName evidence="3">Esterase/lipase-like protein</fullName>
    </submittedName>
</protein>
<evidence type="ECO:0000313" key="3">
    <source>
        <dbReference type="EMBL" id="OZG55148.1"/>
    </source>
</evidence>
<dbReference type="GO" id="GO:0016787">
    <property type="term" value="F:hydrolase activity"/>
    <property type="evidence" value="ECO:0007669"/>
    <property type="project" value="UniProtKB-KW"/>
</dbReference>
<reference evidence="3 4" key="1">
    <citation type="journal article" date="2017" name="BMC Genomics">
        <title>Comparative genomic and phylogenomic analyses of the Bifidobacteriaceae family.</title>
        <authorList>
            <person name="Lugli G.A."/>
            <person name="Milani C."/>
            <person name="Turroni F."/>
            <person name="Duranti S."/>
            <person name="Mancabelli L."/>
            <person name="Mangifesta M."/>
            <person name="Ferrario C."/>
            <person name="Modesto M."/>
            <person name="Mattarelli P."/>
            <person name="Jiri K."/>
            <person name="van Sinderen D."/>
            <person name="Ventura M."/>
        </authorList>
    </citation>
    <scope>NUCLEOTIDE SEQUENCE [LARGE SCALE GENOMIC DNA]</scope>
    <source>
        <strain evidence="3 4">LMG 21773</strain>
    </source>
</reference>
<accession>A0A261F7T5</accession>
<gene>
    <name evidence="3" type="ORF">AEAE_1272</name>
</gene>
<dbReference type="InterPro" id="IPR013094">
    <property type="entry name" value="AB_hydrolase_3"/>
</dbReference>
<evidence type="ECO:0000256" key="1">
    <source>
        <dbReference type="ARBA" id="ARBA00022801"/>
    </source>
</evidence>
<dbReference type="InterPro" id="IPR029058">
    <property type="entry name" value="AB_hydrolase_fold"/>
</dbReference>
<dbReference type="PANTHER" id="PTHR48081">
    <property type="entry name" value="AB HYDROLASE SUPERFAMILY PROTEIN C4A8.06C"/>
    <property type="match status" value="1"/>
</dbReference>
<dbReference type="Pfam" id="PF07859">
    <property type="entry name" value="Abhydrolase_3"/>
    <property type="match status" value="1"/>
</dbReference>
<dbReference type="AlphaFoldDB" id="A0A261F7T5"/>
<name>A0A261F7T5_9BIFI</name>
<dbReference type="Gene3D" id="3.40.50.1820">
    <property type="entry name" value="alpha/beta hydrolase"/>
    <property type="match status" value="1"/>
</dbReference>
<evidence type="ECO:0000313" key="4">
    <source>
        <dbReference type="Proteomes" id="UP000228976"/>
    </source>
</evidence>
<dbReference type="InterPro" id="IPR050300">
    <property type="entry name" value="GDXG_lipolytic_enzyme"/>
</dbReference>